<organism evidence="3 4">
    <name type="scientific">Halopiger aswanensis</name>
    <dbReference type="NCBI Taxonomy" id="148449"/>
    <lineage>
        <taxon>Archaea</taxon>
        <taxon>Methanobacteriati</taxon>
        <taxon>Methanobacteriota</taxon>
        <taxon>Stenosarchaea group</taxon>
        <taxon>Halobacteria</taxon>
        <taxon>Halobacteriales</taxon>
        <taxon>Natrialbaceae</taxon>
        <taxon>Halopiger</taxon>
    </lineage>
</organism>
<keyword evidence="2" id="KW-0472">Membrane</keyword>
<dbReference type="Pfam" id="PF24400">
    <property type="entry name" value="DUF7544"/>
    <property type="match status" value="1"/>
</dbReference>
<feature type="transmembrane region" description="Helical" evidence="2">
    <location>
        <begin position="24"/>
        <end position="41"/>
    </location>
</feature>
<gene>
    <name evidence="3" type="ORF">ATJ93_0725</name>
</gene>
<evidence type="ECO:0000256" key="2">
    <source>
        <dbReference type="SAM" id="Phobius"/>
    </source>
</evidence>
<comment type="caution">
    <text evidence="3">The sequence shown here is derived from an EMBL/GenBank/DDBJ whole genome shotgun (WGS) entry which is preliminary data.</text>
</comment>
<dbReference type="RefSeq" id="WP_120243235.1">
    <property type="nucleotide sequence ID" value="NZ_RAPO01000001.1"/>
</dbReference>
<evidence type="ECO:0000313" key="4">
    <source>
        <dbReference type="Proteomes" id="UP000283805"/>
    </source>
</evidence>
<dbReference type="AlphaFoldDB" id="A0A419WQE9"/>
<feature type="transmembrane region" description="Helical" evidence="2">
    <location>
        <begin position="72"/>
        <end position="102"/>
    </location>
</feature>
<evidence type="ECO:0000256" key="1">
    <source>
        <dbReference type="SAM" id="MobiDB-lite"/>
    </source>
</evidence>
<feature type="compositionally biased region" description="Acidic residues" evidence="1">
    <location>
        <begin position="366"/>
        <end position="390"/>
    </location>
</feature>
<feature type="region of interest" description="Disordered" evidence="1">
    <location>
        <begin position="323"/>
        <end position="396"/>
    </location>
</feature>
<feature type="transmembrane region" description="Helical" evidence="2">
    <location>
        <begin position="159"/>
        <end position="180"/>
    </location>
</feature>
<feature type="transmembrane region" description="Helical" evidence="2">
    <location>
        <begin position="264"/>
        <end position="285"/>
    </location>
</feature>
<sequence length="396" mass="43279">MDAVDDLSDALDATRNLLLPVQPVLWLKLAVVVFFVGGFGVNNPGLASSNNPEMAPQNPSTEPISGELPDDILLIAAIVIGAILLLGALYAFISAIMEFVFIESLRSRAVHIRRYARANLGRGVRLFGFRVVVGIVVLAILGIPTALLLSGVSTVESALVSLAPIFLLAVPLLLASALVMRFTSEFVAPIMLLEDRGVLSAWSRFWPTLRSNLAEYAVYLVLVWILGLVVNIGVGVVLLFGAIIVAIPFLVIGFVLVSLGEIGVWIAGGVAILGVLTLLLFVALVQMPVRTYFQYYALLLLGDTNPDLDLVSDLRREIRTADSGRRNGLGSPYADDERDYSDRNGPVDEDRDGRWDDRSDDRDTDFWDSDADDSDEWDNSRSDDEDETGDDRDRGW</sequence>
<keyword evidence="4" id="KW-1185">Reference proteome</keyword>
<dbReference type="InterPro" id="IPR055966">
    <property type="entry name" value="DUF7544"/>
</dbReference>
<reference evidence="3 4" key="1">
    <citation type="submission" date="2018-09" db="EMBL/GenBank/DDBJ databases">
        <title>Genomic Encyclopedia of Archaeal and Bacterial Type Strains, Phase II (KMG-II): from individual species to whole genera.</title>
        <authorList>
            <person name="Goeker M."/>
        </authorList>
    </citation>
    <scope>NUCLEOTIDE SEQUENCE [LARGE SCALE GENOMIC DNA]</scope>
    <source>
        <strain evidence="3 4">DSM 13151</strain>
    </source>
</reference>
<dbReference type="Proteomes" id="UP000283805">
    <property type="component" value="Unassembled WGS sequence"/>
</dbReference>
<feature type="compositionally biased region" description="Basic and acidic residues" evidence="1">
    <location>
        <begin position="340"/>
        <end position="365"/>
    </location>
</feature>
<accession>A0A419WQE9</accession>
<evidence type="ECO:0000313" key="3">
    <source>
        <dbReference type="EMBL" id="RKD97733.1"/>
    </source>
</evidence>
<keyword evidence="2" id="KW-0812">Transmembrane</keyword>
<proteinExistence type="predicted"/>
<feature type="transmembrane region" description="Helical" evidence="2">
    <location>
        <begin position="123"/>
        <end position="147"/>
    </location>
</feature>
<feature type="transmembrane region" description="Helical" evidence="2">
    <location>
        <begin position="236"/>
        <end position="257"/>
    </location>
</feature>
<dbReference type="OrthoDB" id="137652at2157"/>
<protein>
    <submittedName>
        <fullName evidence="3">Uncharacterized protein</fullName>
    </submittedName>
</protein>
<keyword evidence="2" id="KW-1133">Transmembrane helix</keyword>
<dbReference type="EMBL" id="RAPO01000001">
    <property type="protein sequence ID" value="RKD97733.1"/>
    <property type="molecule type" value="Genomic_DNA"/>
</dbReference>
<name>A0A419WQE9_9EURY</name>